<feature type="chain" id="PRO_5039194668" description="Cortical protein marker for cell polarity" evidence="1">
    <location>
        <begin position="21"/>
        <end position="389"/>
    </location>
</feature>
<dbReference type="EMBL" id="JADBEM010000001">
    <property type="protein sequence ID" value="MBE1604598.1"/>
    <property type="molecule type" value="Genomic_DNA"/>
</dbReference>
<reference evidence="2" key="1">
    <citation type="submission" date="2020-10" db="EMBL/GenBank/DDBJ databases">
        <title>Sequencing the genomes of 1000 actinobacteria strains.</title>
        <authorList>
            <person name="Klenk H.-P."/>
        </authorList>
    </citation>
    <scope>NUCLEOTIDE SEQUENCE</scope>
    <source>
        <strain evidence="2">DSM 45354</strain>
    </source>
</reference>
<evidence type="ECO:0008006" key="4">
    <source>
        <dbReference type="Google" id="ProtNLM"/>
    </source>
</evidence>
<comment type="caution">
    <text evidence="2">The sequence shown here is derived from an EMBL/GenBank/DDBJ whole genome shotgun (WGS) entry which is preliminary data.</text>
</comment>
<protein>
    <recommendedName>
        <fullName evidence="4">Cortical protein marker for cell polarity</fullName>
    </recommendedName>
</protein>
<name>A0A927MSU2_9ACTN</name>
<keyword evidence="1" id="KW-0732">Signal</keyword>
<keyword evidence="3" id="KW-1185">Reference proteome</keyword>
<evidence type="ECO:0000313" key="3">
    <source>
        <dbReference type="Proteomes" id="UP000638648"/>
    </source>
</evidence>
<gene>
    <name evidence="2" type="ORF">HEB94_001446</name>
</gene>
<evidence type="ECO:0000313" key="2">
    <source>
        <dbReference type="EMBL" id="MBE1604598.1"/>
    </source>
</evidence>
<proteinExistence type="predicted"/>
<dbReference type="AlphaFoldDB" id="A0A927MSU2"/>
<evidence type="ECO:0000256" key="1">
    <source>
        <dbReference type="SAM" id="SignalP"/>
    </source>
</evidence>
<sequence length="389" mass="40578">MPRSRALGRCVGTLVAAVLAAVTASVGGAAPSVAQERVSTSWEVVPVSGLRGQTDLTGVVAFGPSDAWAVGSVREGATVRTLTLRWDGTRWRRIPSPNRSDVQNWLFAVAGSSSRDVWAAGYDVTPDGEHRSLLLHWNGARWRVVASPNVDASDTILTGVTALSPTNAWAVGSATAWPFVGQTVVQHWDGASWSIVPSPNPSTTGLGSYLLDVAAAGPDDLWAVGDYDKGDGVFQTLTERWDGTAWSVVPSPTAPEGALLGAVAAGSPDNVWAVGWRQAETGLQPLAQRWDGTRWSDVATPDFDGDTTFADVVVSGPDDVWAVGGQATSTLATHWDGRSWTVTPSANPGTVSSGLSDVAAIPGTDCLWAVGQSSDGARGQALVETYCAD</sequence>
<dbReference type="RefSeq" id="WP_192749104.1">
    <property type="nucleotide sequence ID" value="NZ_BAABJL010000143.1"/>
</dbReference>
<accession>A0A927MSU2</accession>
<dbReference type="Proteomes" id="UP000638648">
    <property type="component" value="Unassembled WGS sequence"/>
</dbReference>
<feature type="signal peptide" evidence="1">
    <location>
        <begin position="1"/>
        <end position="20"/>
    </location>
</feature>
<organism evidence="2 3">
    <name type="scientific">Actinopolymorpha pittospori</name>
    <dbReference type="NCBI Taxonomy" id="648752"/>
    <lineage>
        <taxon>Bacteria</taxon>
        <taxon>Bacillati</taxon>
        <taxon>Actinomycetota</taxon>
        <taxon>Actinomycetes</taxon>
        <taxon>Propionibacteriales</taxon>
        <taxon>Actinopolymorphaceae</taxon>
        <taxon>Actinopolymorpha</taxon>
    </lineage>
</organism>